<gene>
    <name evidence="4" type="ORF">H4219_005682</name>
</gene>
<dbReference type="AlphaFoldDB" id="A0A9W8DNU3"/>
<proteinExistence type="predicted"/>
<dbReference type="Pfam" id="PF10159">
    <property type="entry name" value="MMtag"/>
    <property type="match status" value="1"/>
</dbReference>
<accession>A0A9W8DNU3</accession>
<keyword evidence="5" id="KW-1185">Reference proteome</keyword>
<feature type="compositionally biased region" description="Polar residues" evidence="2">
    <location>
        <begin position="1"/>
        <end position="13"/>
    </location>
</feature>
<comment type="caution">
    <text evidence="4">The sequence shown here is derived from an EMBL/GenBank/DDBJ whole genome shotgun (WGS) entry which is preliminary data.</text>
</comment>
<dbReference type="InterPro" id="IPR039207">
    <property type="entry name" value="MMTAG2-like"/>
</dbReference>
<dbReference type="PANTHER" id="PTHR14580:SF0">
    <property type="entry name" value="MULTIPLE MYELOMA TUMOR-ASSOCIATED PROTEIN 2"/>
    <property type="match status" value="1"/>
</dbReference>
<feature type="region of interest" description="Disordered" evidence="2">
    <location>
        <begin position="1"/>
        <end position="25"/>
    </location>
</feature>
<evidence type="ECO:0000256" key="2">
    <source>
        <dbReference type="SAM" id="MobiDB-lite"/>
    </source>
</evidence>
<feature type="domain" description="Multiple myeloma tumor-associated protein 2-like N-terminal" evidence="3">
    <location>
        <begin position="178"/>
        <end position="257"/>
    </location>
</feature>
<evidence type="ECO:0000313" key="4">
    <source>
        <dbReference type="EMBL" id="KAJ1912232.1"/>
    </source>
</evidence>
<name>A0A9W8DNU3_9FUNG</name>
<feature type="region of interest" description="Disordered" evidence="2">
    <location>
        <begin position="303"/>
        <end position="323"/>
    </location>
</feature>
<feature type="coiled-coil region" evidence="1">
    <location>
        <begin position="229"/>
        <end position="256"/>
    </location>
</feature>
<dbReference type="PANTHER" id="PTHR14580">
    <property type="entry name" value="MULTIPLE MYELOMA TUMOR-ASSOCIATED PROTEIN 2 FAMILY MEMBER"/>
    <property type="match status" value="1"/>
</dbReference>
<feature type="compositionally biased region" description="Basic and acidic residues" evidence="2">
    <location>
        <begin position="170"/>
        <end position="182"/>
    </location>
</feature>
<feature type="compositionally biased region" description="Basic and acidic residues" evidence="2">
    <location>
        <begin position="14"/>
        <end position="23"/>
    </location>
</feature>
<feature type="region of interest" description="Disordered" evidence="2">
    <location>
        <begin position="143"/>
        <end position="186"/>
    </location>
</feature>
<reference evidence="4" key="1">
    <citation type="submission" date="2022-07" db="EMBL/GenBank/DDBJ databases">
        <title>Phylogenomic reconstructions and comparative analyses of Kickxellomycotina fungi.</title>
        <authorList>
            <person name="Reynolds N.K."/>
            <person name="Stajich J.E."/>
            <person name="Barry K."/>
            <person name="Grigoriev I.V."/>
            <person name="Crous P."/>
            <person name="Smith M.E."/>
        </authorList>
    </citation>
    <scope>NUCLEOTIDE SEQUENCE</scope>
    <source>
        <strain evidence="4">NBRC 100468</strain>
    </source>
</reference>
<sequence length="351" mass="39966">MFPSKASSNNTGDKPSEKDDSDKQLPTLDVVKELEKCDDGESNYTPYKLQLSSSCYYLFLATKTLIMQLYRWRRQYQLGQELIHEDMDEQPTPSEIVRIQDRLEVLLTALRRSQQFWRSTNYYYMCLRKVRNLLGPLPIERNSGQGNASRSHNDGTRASYNDYLAGGGAYKHDNSPRSRGGKDQFNWEDVKDDKHRINYIGNSLMAPVGSWQKGRDVQWYSRGKKGSDADEEMEKARKAELQKIKEQEELAMAEALGLKVKRKPESNLSTLDLKKAIRNSEEGHDNQATNNGDDIAGGLGYKNKRYGSKGSASSSSLIPEFEKADEIQESEKLIDQKNTEGEVEVEVKKVL</sequence>
<evidence type="ECO:0000259" key="3">
    <source>
        <dbReference type="Pfam" id="PF10159"/>
    </source>
</evidence>
<evidence type="ECO:0000256" key="1">
    <source>
        <dbReference type="SAM" id="Coils"/>
    </source>
</evidence>
<organism evidence="4 5">
    <name type="scientific">Mycoemilia scoparia</name>
    <dbReference type="NCBI Taxonomy" id="417184"/>
    <lineage>
        <taxon>Eukaryota</taxon>
        <taxon>Fungi</taxon>
        <taxon>Fungi incertae sedis</taxon>
        <taxon>Zoopagomycota</taxon>
        <taxon>Kickxellomycotina</taxon>
        <taxon>Kickxellomycetes</taxon>
        <taxon>Kickxellales</taxon>
        <taxon>Kickxellaceae</taxon>
        <taxon>Mycoemilia</taxon>
    </lineage>
</organism>
<protein>
    <recommendedName>
        <fullName evidence="3">Multiple myeloma tumor-associated protein 2-like N-terminal domain-containing protein</fullName>
    </recommendedName>
</protein>
<keyword evidence="1" id="KW-0175">Coiled coil</keyword>
<dbReference type="Proteomes" id="UP001150538">
    <property type="component" value="Unassembled WGS sequence"/>
</dbReference>
<evidence type="ECO:0000313" key="5">
    <source>
        <dbReference type="Proteomes" id="UP001150538"/>
    </source>
</evidence>
<dbReference type="InterPro" id="IPR019315">
    <property type="entry name" value="MMTA2_N"/>
</dbReference>
<dbReference type="OrthoDB" id="5390672at2759"/>
<dbReference type="EMBL" id="JANBPU010000365">
    <property type="protein sequence ID" value="KAJ1912232.1"/>
    <property type="molecule type" value="Genomic_DNA"/>
</dbReference>